<dbReference type="AlphaFoldDB" id="A0A6L3T0I4"/>
<feature type="compositionally biased region" description="Low complexity" evidence="1">
    <location>
        <begin position="60"/>
        <end position="71"/>
    </location>
</feature>
<evidence type="ECO:0000313" key="2">
    <source>
        <dbReference type="EMBL" id="KAB1079922.1"/>
    </source>
</evidence>
<accession>A0A6L3T0I4</accession>
<evidence type="ECO:0000313" key="3">
    <source>
        <dbReference type="Proteomes" id="UP000474159"/>
    </source>
</evidence>
<proteinExistence type="predicted"/>
<dbReference type="EMBL" id="VZZK01000007">
    <property type="protein sequence ID" value="KAB1079922.1"/>
    <property type="molecule type" value="Genomic_DNA"/>
</dbReference>
<organism evidence="2 3">
    <name type="scientific">Methylobacterium soli</name>
    <dbReference type="NCBI Taxonomy" id="553447"/>
    <lineage>
        <taxon>Bacteria</taxon>
        <taxon>Pseudomonadati</taxon>
        <taxon>Pseudomonadota</taxon>
        <taxon>Alphaproteobacteria</taxon>
        <taxon>Hyphomicrobiales</taxon>
        <taxon>Methylobacteriaceae</taxon>
        <taxon>Methylobacterium</taxon>
    </lineage>
</organism>
<sequence>MLHLSRPGVVESARADRVRGATSPDNAHPSPQPSPARERGSVAPNRTGAADFPARCNAIGRGSSAGPPGASRPRRRSPAAAPPGRPARSRRAGGR</sequence>
<evidence type="ECO:0000256" key="1">
    <source>
        <dbReference type="SAM" id="MobiDB-lite"/>
    </source>
</evidence>
<gene>
    <name evidence="2" type="ORF">F6X53_09245</name>
</gene>
<dbReference type="Proteomes" id="UP000474159">
    <property type="component" value="Unassembled WGS sequence"/>
</dbReference>
<feature type="region of interest" description="Disordered" evidence="1">
    <location>
        <begin position="1"/>
        <end position="95"/>
    </location>
</feature>
<comment type="caution">
    <text evidence="2">The sequence shown here is derived from an EMBL/GenBank/DDBJ whole genome shotgun (WGS) entry which is preliminary data.</text>
</comment>
<keyword evidence="3" id="KW-1185">Reference proteome</keyword>
<reference evidence="2 3" key="1">
    <citation type="submission" date="2019-09" db="EMBL/GenBank/DDBJ databases">
        <title>YIM 48816 draft genome.</title>
        <authorList>
            <person name="Jiang L."/>
        </authorList>
    </citation>
    <scope>NUCLEOTIDE SEQUENCE [LARGE SCALE GENOMIC DNA]</scope>
    <source>
        <strain evidence="2 3">YIM 48816</strain>
    </source>
</reference>
<name>A0A6L3T0I4_9HYPH</name>
<protein>
    <submittedName>
        <fullName evidence="2">Uncharacterized protein</fullName>
    </submittedName>
</protein>